<protein>
    <submittedName>
        <fullName evidence="2">Uncharacterized protein</fullName>
    </submittedName>
</protein>
<dbReference type="RefSeq" id="WP_381184588.1">
    <property type="nucleotide sequence ID" value="NZ_JBHSFK010000045.1"/>
</dbReference>
<organism evidence="2 3">
    <name type="scientific">Streptomyces vulcanius</name>
    <dbReference type="NCBI Taxonomy" id="1441876"/>
    <lineage>
        <taxon>Bacteria</taxon>
        <taxon>Bacillati</taxon>
        <taxon>Actinomycetota</taxon>
        <taxon>Actinomycetes</taxon>
        <taxon>Kitasatosporales</taxon>
        <taxon>Streptomycetaceae</taxon>
        <taxon>Streptomyces</taxon>
    </lineage>
</organism>
<proteinExistence type="predicted"/>
<dbReference type="EMBL" id="JBHSFK010000045">
    <property type="protein sequence ID" value="MFC4506558.1"/>
    <property type="molecule type" value="Genomic_DNA"/>
</dbReference>
<sequence>MTLTKFDPHTRMPVAVRHDESETGWGRKLLAEHGVNELEENVVADLAPLVEQHPVRTGVR</sequence>
<feature type="compositionally biased region" description="Basic and acidic residues" evidence="1">
    <location>
        <begin position="1"/>
        <end position="21"/>
    </location>
</feature>
<evidence type="ECO:0000256" key="1">
    <source>
        <dbReference type="SAM" id="MobiDB-lite"/>
    </source>
</evidence>
<gene>
    <name evidence="2" type="ORF">ACFPIH_45155</name>
</gene>
<evidence type="ECO:0000313" key="2">
    <source>
        <dbReference type="EMBL" id="MFC4506558.1"/>
    </source>
</evidence>
<evidence type="ECO:0000313" key="3">
    <source>
        <dbReference type="Proteomes" id="UP001595839"/>
    </source>
</evidence>
<dbReference type="Proteomes" id="UP001595839">
    <property type="component" value="Unassembled WGS sequence"/>
</dbReference>
<feature type="region of interest" description="Disordered" evidence="1">
    <location>
        <begin position="1"/>
        <end position="22"/>
    </location>
</feature>
<name>A0ABV9B2R2_9ACTN</name>
<accession>A0ABV9B2R2</accession>
<reference evidence="3" key="1">
    <citation type="journal article" date="2019" name="Int. J. Syst. Evol. Microbiol.">
        <title>The Global Catalogue of Microorganisms (GCM) 10K type strain sequencing project: providing services to taxonomists for standard genome sequencing and annotation.</title>
        <authorList>
            <consortium name="The Broad Institute Genomics Platform"/>
            <consortium name="The Broad Institute Genome Sequencing Center for Infectious Disease"/>
            <person name="Wu L."/>
            <person name="Ma J."/>
        </authorList>
    </citation>
    <scope>NUCLEOTIDE SEQUENCE [LARGE SCALE GENOMIC DNA]</scope>
    <source>
        <strain evidence="3">CGMCC 4.7177</strain>
    </source>
</reference>
<comment type="caution">
    <text evidence="2">The sequence shown here is derived from an EMBL/GenBank/DDBJ whole genome shotgun (WGS) entry which is preliminary data.</text>
</comment>
<keyword evidence="3" id="KW-1185">Reference proteome</keyword>